<gene>
    <name evidence="1" type="ORF">NVS88_21275</name>
</gene>
<dbReference type="AlphaFoldDB" id="A0A9X4RFJ2"/>
<dbReference type="Proteomes" id="UP001152755">
    <property type="component" value="Unassembled WGS sequence"/>
</dbReference>
<proteinExistence type="predicted"/>
<evidence type="ECO:0000313" key="1">
    <source>
        <dbReference type="EMBL" id="MDG3017090.1"/>
    </source>
</evidence>
<keyword evidence="2" id="KW-1185">Reference proteome</keyword>
<reference evidence="1" key="1">
    <citation type="submission" date="2022-08" db="EMBL/GenBank/DDBJ databases">
        <title>Genome analysis of Corynebacteriales strain.</title>
        <authorList>
            <person name="Lee S.D."/>
        </authorList>
    </citation>
    <scope>NUCLEOTIDE SEQUENCE</scope>
    <source>
        <strain evidence="1">D3-21</strain>
    </source>
</reference>
<sequence>MSAQRPKKPTKAHELAPRVAELHAAGMSAYAIRRELGCAAGTVQRAAQVAGVTFARPPAAAIEAVVIDAAQRRDRLADRWFRAAGAALDNLDGALADGDHQAARAYAMVAGIGTDKLLTLTPAHDPESEGRTAALAALGELMGAIRASDD</sequence>
<evidence type="ECO:0000313" key="2">
    <source>
        <dbReference type="Proteomes" id="UP001152755"/>
    </source>
</evidence>
<comment type="caution">
    <text evidence="1">The sequence shown here is derived from an EMBL/GenBank/DDBJ whole genome shotgun (WGS) entry which is preliminary data.</text>
</comment>
<protein>
    <submittedName>
        <fullName evidence="1">Helix-turn-helix domain-containing protein</fullName>
    </submittedName>
</protein>
<organism evidence="1 2">
    <name type="scientific">Speluncibacter jeojiensis</name>
    <dbReference type="NCBI Taxonomy" id="2710754"/>
    <lineage>
        <taxon>Bacteria</taxon>
        <taxon>Bacillati</taxon>
        <taxon>Actinomycetota</taxon>
        <taxon>Actinomycetes</taxon>
        <taxon>Mycobacteriales</taxon>
        <taxon>Speluncibacteraceae</taxon>
        <taxon>Speluncibacter</taxon>
    </lineage>
</organism>
<accession>A0A9X4RFJ2</accession>
<dbReference type="EMBL" id="JANRHA010000023">
    <property type="protein sequence ID" value="MDG3017090.1"/>
    <property type="molecule type" value="Genomic_DNA"/>
</dbReference>
<dbReference type="RefSeq" id="WP_277830381.1">
    <property type="nucleotide sequence ID" value="NZ_JAAIVF010000001.1"/>
</dbReference>
<name>A0A9X4RFJ2_9ACTN</name>